<sequence length="239" mass="28119">MDSISSNIYENQEIVIARYNEDLTWITDEPFNRHPITIYNKGPNDNFTKTDNIRKIVILPNVGREGHTILYHIINNYDNLADVTMFLHGSSNDPDKNKRAKNMIYEVEKTNNTVFSCLFFDGEEQHRVNYGFQIDNYMSSNANNKEINKDSKLLLSDTRPYGKWFDATFTNGEKNKCMSFNSIISVSKKHIIQKPKQYYENLLKQLDNHHNPESGHYFERAWYSVFYPYGEGEFSHSWL</sequence>
<dbReference type="PANTHER" id="PTHR37490">
    <property type="entry name" value="EXPRESSED PROTEIN"/>
    <property type="match status" value="1"/>
</dbReference>
<dbReference type="InterPro" id="IPR021838">
    <property type="entry name" value="DUF3431"/>
</dbReference>
<reference evidence="1" key="1">
    <citation type="journal article" date="2020" name="Nature">
        <title>Giant virus diversity and host interactions through global metagenomics.</title>
        <authorList>
            <person name="Schulz F."/>
            <person name="Roux S."/>
            <person name="Paez-Espino D."/>
            <person name="Jungbluth S."/>
            <person name="Walsh D.A."/>
            <person name="Denef V.J."/>
            <person name="McMahon K.D."/>
            <person name="Konstantinidis K.T."/>
            <person name="Eloe-Fadrosh E.A."/>
            <person name="Kyrpides N.C."/>
            <person name="Woyke T."/>
        </authorList>
    </citation>
    <scope>NUCLEOTIDE SEQUENCE</scope>
    <source>
        <strain evidence="1">GVMAG-M-3300023174-49</strain>
    </source>
</reference>
<organism evidence="1">
    <name type="scientific">viral metagenome</name>
    <dbReference type="NCBI Taxonomy" id="1070528"/>
    <lineage>
        <taxon>unclassified sequences</taxon>
        <taxon>metagenomes</taxon>
        <taxon>organismal metagenomes</taxon>
    </lineage>
</organism>
<evidence type="ECO:0000313" key="1">
    <source>
        <dbReference type="EMBL" id="QHT18903.1"/>
    </source>
</evidence>
<accession>A0A6C0DQQ8</accession>
<dbReference type="EMBL" id="MN739660">
    <property type="protein sequence ID" value="QHT18903.1"/>
    <property type="molecule type" value="Genomic_DNA"/>
</dbReference>
<dbReference type="Pfam" id="PF11913">
    <property type="entry name" value="DUF3431"/>
    <property type="match status" value="1"/>
</dbReference>
<name>A0A6C0DQQ8_9ZZZZ</name>
<protein>
    <submittedName>
        <fullName evidence="1">Uncharacterized protein</fullName>
    </submittedName>
</protein>
<proteinExistence type="predicted"/>
<dbReference type="AlphaFoldDB" id="A0A6C0DQQ8"/>
<dbReference type="PANTHER" id="PTHR37490:SF1">
    <property type="entry name" value="GLYCOSYLTRANSFERASE 2-LIKE DOMAIN-CONTAINING PROTEIN"/>
    <property type="match status" value="1"/>
</dbReference>